<dbReference type="Gene3D" id="2.60.40.790">
    <property type="match status" value="1"/>
</dbReference>
<dbReference type="PROSITE" id="PS01031">
    <property type="entry name" value="SHSP"/>
    <property type="match status" value="1"/>
</dbReference>
<dbReference type="EMBL" id="LT669839">
    <property type="protein sequence ID" value="SHD76056.1"/>
    <property type="molecule type" value="Genomic_DNA"/>
</dbReference>
<dbReference type="InterPro" id="IPR008978">
    <property type="entry name" value="HSP20-like_chaperone"/>
</dbReference>
<dbReference type="Proteomes" id="UP000245423">
    <property type="component" value="Chromosome 1"/>
</dbReference>
<dbReference type="OrthoDB" id="9811615at2"/>
<evidence type="ECO:0000313" key="5">
    <source>
        <dbReference type="Proteomes" id="UP000245423"/>
    </source>
</evidence>
<dbReference type="InterPro" id="IPR031107">
    <property type="entry name" value="Small_HSP"/>
</dbReference>
<evidence type="ECO:0000256" key="1">
    <source>
        <dbReference type="PROSITE-ProRule" id="PRU00285"/>
    </source>
</evidence>
<keyword evidence="4" id="KW-0346">Stress response</keyword>
<accession>M1YVC9</accession>
<feature type="domain" description="SHSP" evidence="3">
    <location>
        <begin position="36"/>
        <end position="147"/>
    </location>
</feature>
<dbReference type="PANTHER" id="PTHR11527">
    <property type="entry name" value="HEAT-SHOCK PROTEIN 20 FAMILY MEMBER"/>
    <property type="match status" value="1"/>
</dbReference>
<proteinExistence type="inferred from homology"/>
<protein>
    <submittedName>
        <fullName evidence="4">18 kDa heat shock protein</fullName>
    </submittedName>
</protein>
<comment type="similarity">
    <text evidence="1 2">Belongs to the small heat shock protein (HSP20) family.</text>
</comment>
<dbReference type="InterPro" id="IPR002068">
    <property type="entry name" value="A-crystallin/Hsp20_dom"/>
</dbReference>
<evidence type="ECO:0000256" key="2">
    <source>
        <dbReference type="RuleBase" id="RU003616"/>
    </source>
</evidence>
<dbReference type="RefSeq" id="WP_005584391.1">
    <property type="nucleotide sequence ID" value="NZ_LT669839.1"/>
</dbReference>
<dbReference type="HOGENOM" id="CLU_046737_8_3_9"/>
<dbReference type="AlphaFoldDB" id="M1YVC9"/>
<dbReference type="CDD" id="cd06471">
    <property type="entry name" value="ACD_LpsHSP_like"/>
    <property type="match status" value="1"/>
</dbReference>
<dbReference type="SUPFAM" id="SSF49764">
    <property type="entry name" value="HSP20-like chaperones"/>
    <property type="match status" value="1"/>
</dbReference>
<name>M1YVC9_9FIRM</name>
<keyword evidence="5" id="KW-1185">Reference proteome</keyword>
<dbReference type="Pfam" id="PF00011">
    <property type="entry name" value="HSP20"/>
    <property type="match status" value="1"/>
</dbReference>
<organism evidence="4 5">
    <name type="scientific">[Clostridium] ultunense Esp</name>
    <dbReference type="NCBI Taxonomy" id="1288971"/>
    <lineage>
        <taxon>Bacteria</taxon>
        <taxon>Bacillati</taxon>
        <taxon>Bacillota</taxon>
        <taxon>Tissierellia</taxon>
        <taxon>Tissierellales</taxon>
        <taxon>Tepidimicrobiaceae</taxon>
        <taxon>Schnuerera</taxon>
    </lineage>
</organism>
<evidence type="ECO:0000259" key="3">
    <source>
        <dbReference type="PROSITE" id="PS01031"/>
    </source>
</evidence>
<gene>
    <name evidence="4" type="primary">hsp</name>
    <name evidence="4" type="ORF">CUESP1_0673</name>
</gene>
<evidence type="ECO:0000313" key="4">
    <source>
        <dbReference type="EMBL" id="SHD76056.1"/>
    </source>
</evidence>
<reference evidence="4 5" key="1">
    <citation type="submission" date="2016-11" db="EMBL/GenBank/DDBJ databases">
        <authorList>
            <person name="Manzoor S."/>
        </authorList>
    </citation>
    <scope>NUCLEOTIDE SEQUENCE [LARGE SCALE GENOMIC DNA]</scope>
    <source>
        <strain evidence="4">Clostridium ultunense strain Esp</strain>
    </source>
</reference>
<sequence>MFGITPYRGRSRGLSRRWGWDFDRMFEAMLEEFDDNTFSYYPMKVDIKERDKEYILEAELPGANKDNIILEIKDDILTISVERKEELNEEKENYIRRERRYGSFRRNFYVEGVNQEKIKAKFDNGVLRVKLPKKEGTPPRENRIPIE</sequence>